<dbReference type="EMBL" id="QFRJ01000016">
    <property type="protein sequence ID" value="PWH81568.1"/>
    <property type="molecule type" value="Genomic_DNA"/>
</dbReference>
<dbReference type="InterPro" id="IPR002661">
    <property type="entry name" value="Ribosome_recyc_fac"/>
</dbReference>
<keyword evidence="4 6" id="KW-0648">Protein biosynthesis</keyword>
<comment type="function">
    <text evidence="5 6">Responsible for the release of ribosomes from messenger RNA at the termination of protein biosynthesis. May increase the efficiency of translation by recycling ribosomes from one round of translation to another.</text>
</comment>
<dbReference type="HAMAP" id="MF_00040">
    <property type="entry name" value="RRF"/>
    <property type="match status" value="1"/>
</dbReference>
<sequence length="187" mass="20914">MVEEINETIKDFKESNNKSLSFLDSELHKIRTGKATPDMLDGVLVEYYGSMTNLSKVANIGTLDGRTLTVQPWEKNILGACAKAIINANLGLAPQDNGEMLIINIPMLTEERRKELAKIARAEGEHAKVSIRNNRKDAMDYIKELKNEGLSEDDMKTAESEIQDVTDSFVKKIDSLIDAKEVDIMKI</sequence>
<evidence type="ECO:0000313" key="8">
    <source>
        <dbReference type="EMBL" id="PWH81568.1"/>
    </source>
</evidence>
<comment type="caution">
    <text evidence="8">The sequence shown here is derived from an EMBL/GenBank/DDBJ whole genome shotgun (WGS) entry which is preliminary data.</text>
</comment>
<evidence type="ECO:0000256" key="6">
    <source>
        <dbReference type="HAMAP-Rule" id="MF_00040"/>
    </source>
</evidence>
<reference evidence="8 9" key="1">
    <citation type="submission" date="2018-05" db="EMBL/GenBank/DDBJ databases">
        <title>Brumimicrobium oceani sp. nov., isolated from coastal sediment.</title>
        <authorList>
            <person name="Kou Y."/>
        </authorList>
    </citation>
    <scope>NUCLEOTIDE SEQUENCE [LARGE SCALE GENOMIC DNA]</scope>
    <source>
        <strain evidence="8 9">C305</strain>
    </source>
</reference>
<dbReference type="RefSeq" id="WP_109360576.1">
    <property type="nucleotide sequence ID" value="NZ_QFRJ01000016.1"/>
</dbReference>
<keyword evidence="3 6" id="KW-0963">Cytoplasm</keyword>
<evidence type="ECO:0000256" key="1">
    <source>
        <dbReference type="ARBA" id="ARBA00004496"/>
    </source>
</evidence>
<dbReference type="AlphaFoldDB" id="A0A2U2X1B7"/>
<dbReference type="FunFam" id="3.30.1360.40:FF:000001">
    <property type="entry name" value="Ribosome-recycling factor"/>
    <property type="match status" value="1"/>
</dbReference>
<dbReference type="FunFam" id="1.10.132.20:FF:000001">
    <property type="entry name" value="Ribosome-recycling factor"/>
    <property type="match status" value="1"/>
</dbReference>
<evidence type="ECO:0000256" key="2">
    <source>
        <dbReference type="ARBA" id="ARBA00005912"/>
    </source>
</evidence>
<evidence type="ECO:0000256" key="4">
    <source>
        <dbReference type="ARBA" id="ARBA00022917"/>
    </source>
</evidence>
<gene>
    <name evidence="6" type="primary">frr</name>
    <name evidence="8" type="ORF">DIT68_14670</name>
</gene>
<dbReference type="SUPFAM" id="SSF55194">
    <property type="entry name" value="Ribosome recycling factor, RRF"/>
    <property type="match status" value="1"/>
</dbReference>
<reference evidence="8 9" key="2">
    <citation type="submission" date="2018-05" db="EMBL/GenBank/DDBJ databases">
        <authorList>
            <person name="Lanie J.A."/>
            <person name="Ng W.-L."/>
            <person name="Kazmierczak K.M."/>
            <person name="Andrzejewski T.M."/>
            <person name="Davidsen T.M."/>
            <person name="Wayne K.J."/>
            <person name="Tettelin H."/>
            <person name="Glass J.I."/>
            <person name="Rusch D."/>
            <person name="Podicherti R."/>
            <person name="Tsui H.-C.T."/>
            <person name="Winkler M.E."/>
        </authorList>
    </citation>
    <scope>NUCLEOTIDE SEQUENCE [LARGE SCALE GENOMIC DNA]</scope>
    <source>
        <strain evidence="8 9">C305</strain>
    </source>
</reference>
<dbReference type="Proteomes" id="UP000245370">
    <property type="component" value="Unassembled WGS sequence"/>
</dbReference>
<evidence type="ECO:0000259" key="7">
    <source>
        <dbReference type="Pfam" id="PF01765"/>
    </source>
</evidence>
<dbReference type="GO" id="GO:0005737">
    <property type="term" value="C:cytoplasm"/>
    <property type="evidence" value="ECO:0007669"/>
    <property type="project" value="UniProtKB-SubCell"/>
</dbReference>
<proteinExistence type="inferred from homology"/>
<accession>A0A2U2X1B7</accession>
<evidence type="ECO:0000256" key="3">
    <source>
        <dbReference type="ARBA" id="ARBA00022490"/>
    </source>
</evidence>
<organism evidence="8 9">
    <name type="scientific">Brumimicrobium oceani</name>
    <dbReference type="NCBI Taxonomy" id="2100725"/>
    <lineage>
        <taxon>Bacteria</taxon>
        <taxon>Pseudomonadati</taxon>
        <taxon>Bacteroidota</taxon>
        <taxon>Flavobacteriia</taxon>
        <taxon>Flavobacteriales</taxon>
        <taxon>Crocinitomicaceae</taxon>
        <taxon>Brumimicrobium</taxon>
    </lineage>
</organism>
<dbReference type="InterPro" id="IPR036191">
    <property type="entry name" value="RRF_sf"/>
</dbReference>
<dbReference type="NCBIfam" id="TIGR00496">
    <property type="entry name" value="frr"/>
    <property type="match status" value="1"/>
</dbReference>
<dbReference type="GO" id="GO:0006415">
    <property type="term" value="P:translational termination"/>
    <property type="evidence" value="ECO:0007669"/>
    <property type="project" value="UniProtKB-UniRule"/>
</dbReference>
<dbReference type="InterPro" id="IPR023584">
    <property type="entry name" value="Ribosome_recyc_fac_dom"/>
</dbReference>
<name>A0A2U2X1B7_9FLAO</name>
<comment type="similarity">
    <text evidence="2 6">Belongs to the RRF family.</text>
</comment>
<keyword evidence="9" id="KW-1185">Reference proteome</keyword>
<dbReference type="CDD" id="cd00520">
    <property type="entry name" value="RRF"/>
    <property type="match status" value="1"/>
</dbReference>
<dbReference type="PANTHER" id="PTHR20982:SF3">
    <property type="entry name" value="MITOCHONDRIAL RIBOSOME RECYCLING FACTOR PSEUDO 1"/>
    <property type="match status" value="1"/>
</dbReference>
<dbReference type="GO" id="GO:0043023">
    <property type="term" value="F:ribosomal large subunit binding"/>
    <property type="evidence" value="ECO:0007669"/>
    <property type="project" value="TreeGrafter"/>
</dbReference>
<dbReference type="Gene3D" id="1.10.132.20">
    <property type="entry name" value="Ribosome-recycling factor"/>
    <property type="match status" value="1"/>
</dbReference>
<dbReference type="Pfam" id="PF01765">
    <property type="entry name" value="RRF"/>
    <property type="match status" value="1"/>
</dbReference>
<comment type="subcellular location">
    <subcellularLocation>
        <location evidence="1 6">Cytoplasm</location>
    </subcellularLocation>
</comment>
<dbReference type="Gene3D" id="3.30.1360.40">
    <property type="match status" value="1"/>
</dbReference>
<protein>
    <recommendedName>
        <fullName evidence="6">Ribosome-recycling factor</fullName>
        <shortName evidence="6">RRF</shortName>
    </recommendedName>
    <alternativeName>
        <fullName evidence="6">Ribosome-releasing factor</fullName>
    </alternativeName>
</protein>
<dbReference type="OrthoDB" id="9804006at2"/>
<dbReference type="PANTHER" id="PTHR20982">
    <property type="entry name" value="RIBOSOME RECYCLING FACTOR"/>
    <property type="match status" value="1"/>
</dbReference>
<evidence type="ECO:0000313" key="9">
    <source>
        <dbReference type="Proteomes" id="UP000245370"/>
    </source>
</evidence>
<feature type="domain" description="Ribosome recycling factor" evidence="7">
    <location>
        <begin position="24"/>
        <end position="185"/>
    </location>
</feature>
<evidence type="ECO:0000256" key="5">
    <source>
        <dbReference type="ARBA" id="ARBA00025050"/>
    </source>
</evidence>